<gene>
    <name evidence="2" type="ORF">PGT21_007267</name>
</gene>
<dbReference type="OrthoDB" id="192832at2759"/>
<dbReference type="SUPFAM" id="SSF49899">
    <property type="entry name" value="Concanavalin A-like lectins/glucanases"/>
    <property type="match status" value="1"/>
</dbReference>
<accession>A0A5B0M5C8</accession>
<dbReference type="InterPro" id="IPR050546">
    <property type="entry name" value="Glycosyl_Hydrlase_16"/>
</dbReference>
<dbReference type="PANTHER" id="PTHR10963:SF24">
    <property type="entry name" value="GLYCOSIDASE C21B10.07-RELATED"/>
    <property type="match status" value="1"/>
</dbReference>
<evidence type="ECO:0008006" key="4">
    <source>
        <dbReference type="Google" id="ProtNLM"/>
    </source>
</evidence>
<feature type="compositionally biased region" description="Polar residues" evidence="1">
    <location>
        <begin position="467"/>
        <end position="487"/>
    </location>
</feature>
<dbReference type="AlphaFoldDB" id="A0A5B0M5C8"/>
<dbReference type="GO" id="GO:0009251">
    <property type="term" value="P:glucan catabolic process"/>
    <property type="evidence" value="ECO:0007669"/>
    <property type="project" value="TreeGrafter"/>
</dbReference>
<name>A0A5B0M5C8_PUCGR</name>
<dbReference type="Pfam" id="PF26113">
    <property type="entry name" value="GH16_XgeA"/>
    <property type="match status" value="1"/>
</dbReference>
<evidence type="ECO:0000313" key="2">
    <source>
        <dbReference type="EMBL" id="KAA1071433.1"/>
    </source>
</evidence>
<dbReference type="Proteomes" id="UP000324748">
    <property type="component" value="Unassembled WGS sequence"/>
</dbReference>
<proteinExistence type="predicted"/>
<dbReference type="PANTHER" id="PTHR10963">
    <property type="entry name" value="GLYCOSYL HYDROLASE-RELATED"/>
    <property type="match status" value="1"/>
</dbReference>
<protein>
    <recommendedName>
        <fullName evidence="4">GH16 domain-containing protein</fullName>
    </recommendedName>
</protein>
<organism evidence="2 3">
    <name type="scientific">Puccinia graminis f. sp. tritici</name>
    <dbReference type="NCBI Taxonomy" id="56615"/>
    <lineage>
        <taxon>Eukaryota</taxon>
        <taxon>Fungi</taxon>
        <taxon>Dikarya</taxon>
        <taxon>Basidiomycota</taxon>
        <taxon>Pucciniomycotina</taxon>
        <taxon>Pucciniomycetes</taxon>
        <taxon>Pucciniales</taxon>
        <taxon>Pucciniaceae</taxon>
        <taxon>Puccinia</taxon>
    </lineage>
</organism>
<keyword evidence="3" id="KW-1185">Reference proteome</keyword>
<comment type="caution">
    <text evidence="2">The sequence shown here is derived from an EMBL/GenBank/DDBJ whole genome shotgun (WGS) entry which is preliminary data.</text>
</comment>
<feature type="compositionally biased region" description="Pro residues" evidence="1">
    <location>
        <begin position="424"/>
        <end position="444"/>
    </location>
</feature>
<dbReference type="Gene3D" id="2.60.120.200">
    <property type="match status" value="1"/>
</dbReference>
<evidence type="ECO:0000313" key="3">
    <source>
        <dbReference type="Proteomes" id="UP000324748"/>
    </source>
</evidence>
<evidence type="ECO:0000256" key="1">
    <source>
        <dbReference type="SAM" id="MobiDB-lite"/>
    </source>
</evidence>
<feature type="compositionally biased region" description="Pro residues" evidence="1">
    <location>
        <begin position="391"/>
        <end position="408"/>
    </location>
</feature>
<feature type="region of interest" description="Disordered" evidence="1">
    <location>
        <begin position="391"/>
        <end position="497"/>
    </location>
</feature>
<dbReference type="EMBL" id="VSWC01000170">
    <property type="protein sequence ID" value="KAA1071433.1"/>
    <property type="molecule type" value="Genomic_DNA"/>
</dbReference>
<reference evidence="2 3" key="1">
    <citation type="submission" date="2019-05" db="EMBL/GenBank/DDBJ databases">
        <title>Emergence of the Ug99 lineage of the wheat stem rust pathogen through somatic hybridization.</title>
        <authorList>
            <person name="Li F."/>
            <person name="Upadhyaya N.M."/>
            <person name="Sperschneider J."/>
            <person name="Matny O."/>
            <person name="Nguyen-Phuc H."/>
            <person name="Mago R."/>
            <person name="Raley C."/>
            <person name="Miller M.E."/>
            <person name="Silverstein K.A.T."/>
            <person name="Henningsen E."/>
            <person name="Hirsch C.D."/>
            <person name="Visser B."/>
            <person name="Pretorius Z.A."/>
            <person name="Steffenson B.J."/>
            <person name="Schwessinger B."/>
            <person name="Dodds P.N."/>
            <person name="Figueroa M."/>
        </authorList>
    </citation>
    <scope>NUCLEOTIDE SEQUENCE [LARGE SCALE GENOMIC DNA]</scope>
    <source>
        <strain evidence="2">21-0</strain>
    </source>
</reference>
<sequence length="497" mass="54241">MLSLLINPRSGALASTVLRLQAITALLGFLTSVFADHTGNNAFMQLHRRKLKQDNPLGAPGQPQTSIWSHSQTISGFTFFDSWAFINRWDNTTHSAAYYVGKEQAEREMLAYVDENARAIIAVDTKKDISNDTMPAVFLNTTTGVFKYNQTALRNSIRLESLERYDPGTLVIADFHHTPYGCASWPAFWMHGENWPQNGEIDIFEGWNDNTRGRATLHTTPGCSHDPTGIQTGKVLQETCDSSVNYNAGCSVEDPTTDFFGPTLNKNGGAVFAAMYTNSEISVWRWRRQDVPQDIEDNVPRPETWPTPTATWRSGASCNIDQKFGPQNIIINIAMCGDSDLNTYAQGKCPGKCYDHLLKGSNYKEVYFAINSIKIFKGLPDAVSKVTPLPPPGSKPVVPPPGLKPVIPPTGTKPVVPPLDTKPVVPPPGTKPVIPPPGIKPVVPPSGNKPADPSHHAKSGDPPSNLKLMTSAQDESLLNINSESSDPNPKANVPPPK</sequence>
<dbReference type="InterPro" id="IPR013320">
    <property type="entry name" value="ConA-like_dom_sf"/>
</dbReference>